<keyword evidence="2" id="KW-1185">Reference proteome</keyword>
<proteinExistence type="predicted"/>
<protein>
    <submittedName>
        <fullName evidence="1">Uncharacterized protein</fullName>
    </submittedName>
</protein>
<gene>
    <name evidence="1" type="ORF">UHOR_08559</name>
</gene>
<dbReference type="Proteomes" id="UP000006174">
    <property type="component" value="Unassembled WGS sequence"/>
</dbReference>
<dbReference type="HOGENOM" id="CLU_2414941_0_0_1"/>
<evidence type="ECO:0000313" key="1">
    <source>
        <dbReference type="EMBL" id="CCF49138.1"/>
    </source>
</evidence>
<name>I2FQE5_USTHO</name>
<evidence type="ECO:0000313" key="2">
    <source>
        <dbReference type="Proteomes" id="UP000006174"/>
    </source>
</evidence>
<comment type="caution">
    <text evidence="1">The sequence shown here is derived from an EMBL/GenBank/DDBJ whole genome shotgun (WGS) entry which is preliminary data.</text>
</comment>
<accession>I2FQE5</accession>
<reference evidence="1 2" key="1">
    <citation type="journal article" date="2012" name="Plant Cell">
        <title>Genome comparison of barley and maize smut fungi reveals targeted loss of RNA silencing components and species-specific presence of transposable elements.</title>
        <authorList>
            <person name="Laurie J.D."/>
            <person name="Ali S."/>
            <person name="Linning R."/>
            <person name="Mannhaupt G."/>
            <person name="Wong P."/>
            <person name="Gueldener U."/>
            <person name="Muensterkoetter M."/>
            <person name="Moore R."/>
            <person name="Kahmann R."/>
            <person name="Bakkeren G."/>
            <person name="Schirawski J."/>
        </authorList>
    </citation>
    <scope>NUCLEOTIDE SEQUENCE [LARGE SCALE GENOMIC DNA]</scope>
    <source>
        <strain evidence="2">Uh4875-4</strain>
    </source>
</reference>
<organism evidence="1 2">
    <name type="scientific">Ustilago hordei</name>
    <name type="common">Barley covered smut fungus</name>
    <dbReference type="NCBI Taxonomy" id="120017"/>
    <lineage>
        <taxon>Eukaryota</taxon>
        <taxon>Fungi</taxon>
        <taxon>Dikarya</taxon>
        <taxon>Basidiomycota</taxon>
        <taxon>Ustilaginomycotina</taxon>
        <taxon>Ustilaginomycetes</taxon>
        <taxon>Ustilaginales</taxon>
        <taxon>Ustilaginaceae</taxon>
        <taxon>Ustilago</taxon>
    </lineage>
</organism>
<sequence>MQVRWIMQATIARNNGGKSFVSMTTTVFSPHVASPGSLPVKGIGNNRTEQMVLGVGDTWTPLVAVPSDAAKWGLSISMETSVEGRDGRVQVF</sequence>
<dbReference type="EMBL" id="CAGI01000141">
    <property type="protein sequence ID" value="CCF49138.1"/>
    <property type="molecule type" value="Genomic_DNA"/>
</dbReference>
<dbReference type="AlphaFoldDB" id="I2FQE5"/>